<dbReference type="RefSeq" id="WP_136079971.1">
    <property type="nucleotide sequence ID" value="NZ_CAAHFG010000001.1"/>
</dbReference>
<dbReference type="AlphaFoldDB" id="A0A6C2U3T3"/>
<dbReference type="EMBL" id="CAAHFG010000001">
    <property type="protein sequence ID" value="VGO14497.1"/>
    <property type="molecule type" value="Genomic_DNA"/>
</dbReference>
<gene>
    <name evidence="2" type="ORF">PDESU_03059</name>
</gene>
<name>A0A6C2U3T3_PONDE</name>
<evidence type="ECO:0000256" key="1">
    <source>
        <dbReference type="SAM" id="SignalP"/>
    </source>
</evidence>
<dbReference type="Proteomes" id="UP000366872">
    <property type="component" value="Unassembled WGS sequence"/>
</dbReference>
<accession>A0A6C2U3T3</accession>
<keyword evidence="3" id="KW-1185">Reference proteome</keyword>
<feature type="chain" id="PRO_5025590000" evidence="1">
    <location>
        <begin position="24"/>
        <end position="787"/>
    </location>
</feature>
<reference evidence="2 3" key="1">
    <citation type="submission" date="2019-04" db="EMBL/GenBank/DDBJ databases">
        <authorList>
            <person name="Van Vliet M D."/>
        </authorList>
    </citation>
    <scope>NUCLEOTIDE SEQUENCE [LARGE SCALE GENOMIC DNA]</scope>
    <source>
        <strain evidence="2 3">F1</strain>
    </source>
</reference>
<sequence>MKMVKLLTCSAMVVLLQASVVQAQLTWDPDNDQISNGGAGTWDTVTSNWDNDGSAPNTTWVNGSSAVFGDYAANYTVDLDAGVSVGNLTYEGTNTLWLKALVDNTALTLAGNATWNTGGANIRFLNDTLNDTALSMTSGDTLTVVGGGLFDTGEKGNGANWTVAGATLDVADAATVRGAIFSIGQFETVKLAGGSTFIQERNSNQWLANDWVLGGDEVTFDNRFVRGIGLSGTISGTARLVAKNLNGIWIKPSNTNNTFTGGIAVDNGTSGGDTQFVIDNTAVLGPVPATLVADNIILRNGGLLKMDTNVIELEATRGITLSGSGGVINSAKAHTINGPITGEGPFLVGRNDDFANMVTLTSTGNDYTGGTKIRSGSLKLGVDNALPTDGLLTIGAFSGKNGHFRMNGFNQTIGGLTLGGGNTKEVHNNGGSDSTLTIDVANGENYSYNANFNGSNLIHIVKSGLGTQRFEKTGYTTPPASLTVNAGELVWNSDVGPSGLTTVNSGGTLGGIGTLTNDVVVNAGGALSPGNPGGWNSLKIQGGNLDLSGMIDDNVGGLKIGFGAAQDSIVVSTNSSGLGGTIDMDGPSGADLGFSDFTFTDQNGVASGVYPILVAQSIVGTLDAADLGGSVGDLGATGMLSLSNHTVWLTIDGVDTSEYGQWASTFDLPKGSDLVDTDDDGYNNFQEFAFGGDPTNSAITGLVPVAGTYDDGSTNWLTMVYGERTNDNPGVTYDVETINNLVIGTWTNAGITFMGYGVTVDGITPATNAIPIDGTQDFLGVFLEKQE</sequence>
<protein>
    <submittedName>
        <fullName evidence="2">Uncharacterized protein</fullName>
    </submittedName>
</protein>
<evidence type="ECO:0000313" key="3">
    <source>
        <dbReference type="Proteomes" id="UP000366872"/>
    </source>
</evidence>
<keyword evidence="1" id="KW-0732">Signal</keyword>
<proteinExistence type="predicted"/>
<organism evidence="2 3">
    <name type="scientific">Pontiella desulfatans</name>
    <dbReference type="NCBI Taxonomy" id="2750659"/>
    <lineage>
        <taxon>Bacteria</taxon>
        <taxon>Pseudomonadati</taxon>
        <taxon>Kiritimatiellota</taxon>
        <taxon>Kiritimatiellia</taxon>
        <taxon>Kiritimatiellales</taxon>
        <taxon>Pontiellaceae</taxon>
        <taxon>Pontiella</taxon>
    </lineage>
</organism>
<feature type="signal peptide" evidence="1">
    <location>
        <begin position="1"/>
        <end position="23"/>
    </location>
</feature>
<evidence type="ECO:0000313" key="2">
    <source>
        <dbReference type="EMBL" id="VGO14497.1"/>
    </source>
</evidence>